<dbReference type="InterPro" id="IPR016181">
    <property type="entry name" value="Acyl_CoA_acyltransferase"/>
</dbReference>
<protein>
    <submittedName>
        <fullName evidence="1">Uncharacterized protein</fullName>
    </submittedName>
</protein>
<proteinExistence type="predicted"/>
<dbReference type="SUPFAM" id="SSF55729">
    <property type="entry name" value="Acyl-CoA N-acyltransferases (Nat)"/>
    <property type="match status" value="1"/>
</dbReference>
<dbReference type="OrthoDB" id="9786422at2"/>
<dbReference type="KEGG" id="hyj:FHG12_20120"/>
<name>A0A5B8A753_9BACT</name>
<organism evidence="1 2">
    <name type="scientific">Hymenobacter jejuensis</name>
    <dbReference type="NCBI Taxonomy" id="2502781"/>
    <lineage>
        <taxon>Bacteria</taxon>
        <taxon>Pseudomonadati</taxon>
        <taxon>Bacteroidota</taxon>
        <taxon>Cytophagia</taxon>
        <taxon>Cytophagales</taxon>
        <taxon>Hymenobacteraceae</taxon>
        <taxon>Hymenobacter</taxon>
    </lineage>
</organism>
<accession>A0A5B8A753</accession>
<reference evidence="1 2" key="1">
    <citation type="submission" date="2019-06" db="EMBL/GenBank/DDBJ databases">
        <authorList>
            <person name="Srinivasan S."/>
        </authorList>
    </citation>
    <scope>NUCLEOTIDE SEQUENCE [LARGE SCALE GENOMIC DNA]</scope>
    <source>
        <strain evidence="1 2">17J68-5</strain>
    </source>
</reference>
<dbReference type="EMBL" id="CP040896">
    <property type="protein sequence ID" value="QDA62262.1"/>
    <property type="molecule type" value="Genomic_DNA"/>
</dbReference>
<keyword evidence="2" id="KW-1185">Reference proteome</keyword>
<dbReference type="Gene3D" id="3.40.630.30">
    <property type="match status" value="1"/>
</dbReference>
<sequence>MSSAPVFSHWFSLAAADSRYGVRLHVGPTVPAPLRPFAFEPFLFLRPEHLNLQPFEGEIFAFYLEDSKTQQTVAQWHTFVATGAEVAYSPWQAPFGSLQLAAGLEIAALRAFVEAARTELAQRGIRQIRLKSYPFAYDPAASALLTDVLVHQGFRVTLAELNNQLPLARDFRAHLVTAQELRLKRCHRAGFVFEQESPLLLTPAHAFISACRREKGHSEPLSLERLQELFAKFPRDHFLFSIRDAAGEWAALAIVVQISSKVLYSFYLASPLSYNLFSPVVMLLEGIHGFGRANGHRLLDIGTSTLPTGLNASLLAFKRHIGGVPGLKLTFEI</sequence>
<dbReference type="AlphaFoldDB" id="A0A5B8A753"/>
<evidence type="ECO:0000313" key="1">
    <source>
        <dbReference type="EMBL" id="QDA62262.1"/>
    </source>
</evidence>
<evidence type="ECO:0000313" key="2">
    <source>
        <dbReference type="Proteomes" id="UP000305398"/>
    </source>
</evidence>
<gene>
    <name evidence="1" type="ORF">FHG12_20120</name>
</gene>
<dbReference type="RefSeq" id="WP_139517493.1">
    <property type="nucleotide sequence ID" value="NZ_CP040896.1"/>
</dbReference>
<dbReference type="Proteomes" id="UP000305398">
    <property type="component" value="Chromosome"/>
</dbReference>